<comment type="caution">
    <text evidence="2">The sequence shown here is derived from an EMBL/GenBank/DDBJ whole genome shotgun (WGS) entry which is preliminary data.</text>
</comment>
<proteinExistence type="predicted"/>
<dbReference type="AlphaFoldDB" id="A0A1F8GV34"/>
<sequence>MDGTQQPVASGSNKTLWIVIGVIVVLALLGWGVRAAMRGISKAVVEKGIEAATGGKVKVDADGGQVTVKGQDGSSVQWGSNSLPDGWPSDVSIYSGSTIQYSGSSNPTTGKSGAVVMFQTSDNGQKVADFYKADLAAKGWKIEGTYSAATTTTVGATKDGRSLSLGISSSEQGTVVTMAVETKAQ</sequence>
<keyword evidence="1" id="KW-0472">Membrane</keyword>
<protein>
    <submittedName>
        <fullName evidence="2">Uncharacterized protein</fullName>
    </submittedName>
</protein>
<dbReference type="STRING" id="1802701.A3A33_03680"/>
<name>A0A1F8GV34_9BACT</name>
<dbReference type="Proteomes" id="UP000179047">
    <property type="component" value="Unassembled WGS sequence"/>
</dbReference>
<reference evidence="2 3" key="1">
    <citation type="journal article" date="2016" name="Nat. Commun.">
        <title>Thousands of microbial genomes shed light on interconnected biogeochemical processes in an aquifer system.</title>
        <authorList>
            <person name="Anantharaman K."/>
            <person name="Brown C.T."/>
            <person name="Hug L.A."/>
            <person name="Sharon I."/>
            <person name="Castelle C.J."/>
            <person name="Probst A.J."/>
            <person name="Thomas B.C."/>
            <person name="Singh A."/>
            <person name="Wilkins M.J."/>
            <person name="Karaoz U."/>
            <person name="Brodie E.L."/>
            <person name="Williams K.H."/>
            <person name="Hubbard S.S."/>
            <person name="Banfield J.F."/>
        </authorList>
    </citation>
    <scope>NUCLEOTIDE SEQUENCE [LARGE SCALE GENOMIC DNA]</scope>
</reference>
<keyword evidence="1" id="KW-0812">Transmembrane</keyword>
<accession>A0A1F8GV34</accession>
<organism evidence="2 3">
    <name type="scientific">Candidatus Yanofskybacteria bacterium RIFCSPLOWO2_01_FULL_49_25</name>
    <dbReference type="NCBI Taxonomy" id="1802701"/>
    <lineage>
        <taxon>Bacteria</taxon>
        <taxon>Candidatus Yanofskyibacteriota</taxon>
    </lineage>
</organism>
<evidence type="ECO:0000256" key="1">
    <source>
        <dbReference type="SAM" id="Phobius"/>
    </source>
</evidence>
<evidence type="ECO:0000313" key="3">
    <source>
        <dbReference type="Proteomes" id="UP000179047"/>
    </source>
</evidence>
<gene>
    <name evidence="2" type="ORF">A3A33_03680</name>
</gene>
<dbReference type="EMBL" id="MGKP01000008">
    <property type="protein sequence ID" value="OGN29292.1"/>
    <property type="molecule type" value="Genomic_DNA"/>
</dbReference>
<keyword evidence="1" id="KW-1133">Transmembrane helix</keyword>
<feature type="transmembrane region" description="Helical" evidence="1">
    <location>
        <begin position="15"/>
        <end position="33"/>
    </location>
</feature>
<evidence type="ECO:0000313" key="2">
    <source>
        <dbReference type="EMBL" id="OGN29292.1"/>
    </source>
</evidence>